<dbReference type="NCBIfam" id="TIGR02281">
    <property type="entry name" value="clan_AA_DTGA"/>
    <property type="match status" value="1"/>
</dbReference>
<dbReference type="Pfam" id="PF13975">
    <property type="entry name" value="gag-asp_proteas"/>
    <property type="match status" value="1"/>
</dbReference>
<gene>
    <name evidence="2" type="ORF">K9B37_09150</name>
</gene>
<dbReference type="GO" id="GO:0008233">
    <property type="term" value="F:peptidase activity"/>
    <property type="evidence" value="ECO:0007669"/>
    <property type="project" value="UniProtKB-KW"/>
</dbReference>
<organism evidence="2 3">
    <name type="scientific">Microvirga puerhi</name>
    <dbReference type="NCBI Taxonomy" id="2876078"/>
    <lineage>
        <taxon>Bacteria</taxon>
        <taxon>Pseudomonadati</taxon>
        <taxon>Pseudomonadota</taxon>
        <taxon>Alphaproteobacteria</taxon>
        <taxon>Hyphomicrobiales</taxon>
        <taxon>Methylobacteriaceae</taxon>
        <taxon>Microvirga</taxon>
    </lineage>
</organism>
<name>A0ABS7VLU1_9HYPH</name>
<feature type="transmembrane region" description="Helical" evidence="1">
    <location>
        <begin position="34"/>
        <end position="53"/>
    </location>
</feature>
<dbReference type="EMBL" id="JAIRBM010000005">
    <property type="protein sequence ID" value="MBZ6076454.1"/>
    <property type="molecule type" value="Genomic_DNA"/>
</dbReference>
<dbReference type="InterPro" id="IPR021109">
    <property type="entry name" value="Peptidase_aspartic_dom_sf"/>
</dbReference>
<dbReference type="Gene3D" id="2.40.70.10">
    <property type="entry name" value="Acid Proteases"/>
    <property type="match status" value="1"/>
</dbReference>
<dbReference type="SUPFAM" id="SSF50630">
    <property type="entry name" value="Acid proteases"/>
    <property type="match status" value="1"/>
</dbReference>
<keyword evidence="1" id="KW-0812">Transmembrane</keyword>
<sequence length="238" mass="24965">MSMPGIRPLGGALLAAGLLVATMGETPVASLQPTQLALLLGLFGCSLYMAAAIVDGFSRHWTHGIETLAVSGGLLIAGLVTYSARDDLQMVLDRAIGDIADGRAVMTDKGEIVAAKRSDGSFLLNGRVNGHETRFVFDTGASTVVLRAEHAADFGFKDDDLNFSIPVATANGIAMAAPVIIGSLTIGSITERNVHALVTRSGALHANLLGMTFLERLTSYEVRGNRLILRPKEPIPAG</sequence>
<keyword evidence="2" id="KW-0645">Protease</keyword>
<dbReference type="CDD" id="cd05483">
    <property type="entry name" value="retropepsin_like_bacteria"/>
    <property type="match status" value="1"/>
</dbReference>
<keyword evidence="2" id="KW-0378">Hydrolase</keyword>
<evidence type="ECO:0000313" key="2">
    <source>
        <dbReference type="EMBL" id="MBZ6076454.1"/>
    </source>
</evidence>
<evidence type="ECO:0000256" key="1">
    <source>
        <dbReference type="SAM" id="Phobius"/>
    </source>
</evidence>
<keyword evidence="1" id="KW-0472">Membrane</keyword>
<accession>A0ABS7VLU1</accession>
<dbReference type="Proteomes" id="UP000704176">
    <property type="component" value="Unassembled WGS sequence"/>
</dbReference>
<comment type="caution">
    <text evidence="2">The sequence shown here is derived from an EMBL/GenBank/DDBJ whole genome shotgun (WGS) entry which is preliminary data.</text>
</comment>
<keyword evidence="1" id="KW-1133">Transmembrane helix</keyword>
<feature type="transmembrane region" description="Helical" evidence="1">
    <location>
        <begin position="65"/>
        <end position="84"/>
    </location>
</feature>
<evidence type="ECO:0000313" key="3">
    <source>
        <dbReference type="Proteomes" id="UP000704176"/>
    </source>
</evidence>
<keyword evidence="3" id="KW-1185">Reference proteome</keyword>
<reference evidence="2 3" key="1">
    <citation type="submission" date="2021-09" db="EMBL/GenBank/DDBJ databases">
        <title>The complete genome sequence of a new microorganism.</title>
        <authorList>
            <person name="Zi Z."/>
        </authorList>
    </citation>
    <scope>NUCLEOTIDE SEQUENCE [LARGE SCALE GENOMIC DNA]</scope>
    <source>
        <strain evidence="2 3">WGZ8</strain>
    </source>
</reference>
<dbReference type="RefSeq" id="WP_224312772.1">
    <property type="nucleotide sequence ID" value="NZ_JAIRBM010000005.1"/>
</dbReference>
<dbReference type="InterPro" id="IPR011969">
    <property type="entry name" value="Clan_AA_Asp_peptidase_C"/>
</dbReference>
<dbReference type="GO" id="GO:0006508">
    <property type="term" value="P:proteolysis"/>
    <property type="evidence" value="ECO:0007669"/>
    <property type="project" value="UniProtKB-KW"/>
</dbReference>
<dbReference type="InterPro" id="IPR034122">
    <property type="entry name" value="Retropepsin-like_bacterial"/>
</dbReference>
<dbReference type="EC" id="3.4.23.-" evidence="2"/>
<proteinExistence type="predicted"/>
<protein>
    <submittedName>
        <fullName evidence="2">TIGR02281 family clan AA aspartic protease</fullName>
        <ecNumber evidence="2">3.4.23.-</ecNumber>
    </submittedName>
</protein>